<reference evidence="1" key="1">
    <citation type="journal article" date="2021" name="Proc. Natl. Acad. Sci. U.S.A.">
        <title>A Catalog of Tens of Thousands of Viruses from Human Metagenomes Reveals Hidden Associations with Chronic Diseases.</title>
        <authorList>
            <person name="Tisza M.J."/>
            <person name="Buck C.B."/>
        </authorList>
    </citation>
    <scope>NUCLEOTIDE SEQUENCE</scope>
    <source>
        <strain evidence="1">CtXVO17</strain>
    </source>
</reference>
<evidence type="ECO:0000313" key="1">
    <source>
        <dbReference type="EMBL" id="DAE01039.1"/>
    </source>
</evidence>
<dbReference type="EMBL" id="BK015316">
    <property type="protein sequence ID" value="DAE01039.1"/>
    <property type="molecule type" value="Genomic_DNA"/>
</dbReference>
<protein>
    <submittedName>
        <fullName evidence="1">Uncharacterized protein</fullName>
    </submittedName>
</protein>
<sequence length="57" mass="6463">MSNDIVKDALTKLEDIALAYTVKTSSATTPEQFLDDYVKNKEAFNTIKKQHAGEWML</sequence>
<name>A0A8S5P1S2_9CAUD</name>
<accession>A0A8S5P1S2</accession>
<proteinExistence type="predicted"/>
<organism evidence="1">
    <name type="scientific">Myoviridae sp. ctXVO17</name>
    <dbReference type="NCBI Taxonomy" id="2825121"/>
    <lineage>
        <taxon>Viruses</taxon>
        <taxon>Duplodnaviria</taxon>
        <taxon>Heunggongvirae</taxon>
        <taxon>Uroviricota</taxon>
        <taxon>Caudoviricetes</taxon>
    </lineage>
</organism>